<gene>
    <name evidence="1" type="ORF">SDC9_38132</name>
</gene>
<sequence>MEFKMFANEEAEKAHREEMHGLYLKMARHENEMLLRAYKRKIKEIQSTRPDWLVQKHSNEAVARRLKKAKV</sequence>
<name>A0A644VL34_9ZZZZ</name>
<evidence type="ECO:0000313" key="1">
    <source>
        <dbReference type="EMBL" id="MPL92041.1"/>
    </source>
</evidence>
<organism evidence="1">
    <name type="scientific">bioreactor metagenome</name>
    <dbReference type="NCBI Taxonomy" id="1076179"/>
    <lineage>
        <taxon>unclassified sequences</taxon>
        <taxon>metagenomes</taxon>
        <taxon>ecological metagenomes</taxon>
    </lineage>
</organism>
<dbReference type="EMBL" id="VSSQ01000346">
    <property type="protein sequence ID" value="MPL92041.1"/>
    <property type="molecule type" value="Genomic_DNA"/>
</dbReference>
<dbReference type="AlphaFoldDB" id="A0A644VL34"/>
<comment type="caution">
    <text evidence="1">The sequence shown here is derived from an EMBL/GenBank/DDBJ whole genome shotgun (WGS) entry which is preliminary data.</text>
</comment>
<reference evidence="1" key="1">
    <citation type="submission" date="2019-08" db="EMBL/GenBank/DDBJ databases">
        <authorList>
            <person name="Kucharzyk K."/>
            <person name="Murdoch R.W."/>
            <person name="Higgins S."/>
            <person name="Loffler F."/>
        </authorList>
    </citation>
    <scope>NUCLEOTIDE SEQUENCE</scope>
</reference>
<protein>
    <submittedName>
        <fullName evidence="1">Uncharacterized protein</fullName>
    </submittedName>
</protein>
<proteinExistence type="predicted"/>
<accession>A0A644VL34</accession>